<reference evidence="3" key="1">
    <citation type="journal article" date="2015" name="BMC Genomics">
        <title>Draft genome of a commonly misdiagnosed multidrug resistant pathogen Candida auris.</title>
        <authorList>
            <person name="Chatterjee S."/>
            <person name="Alampalli S.V."/>
            <person name="Nageshan R.K."/>
            <person name="Chettiar S.T."/>
            <person name="Joshi S."/>
            <person name="Tatu U.S."/>
        </authorList>
    </citation>
    <scope>NUCLEOTIDE SEQUENCE [LARGE SCALE GENOMIC DNA]</scope>
    <source>
        <strain evidence="3">6684</strain>
    </source>
</reference>
<gene>
    <name evidence="2" type="ORF">QG37_04647</name>
</gene>
<dbReference type="VEuPathDB" id="FungiDB:QG37_04647"/>
<protein>
    <submittedName>
        <fullName evidence="2">Uncharacterized protein</fullName>
    </submittedName>
</protein>
<evidence type="ECO:0000256" key="1">
    <source>
        <dbReference type="SAM" id="Phobius"/>
    </source>
</evidence>
<feature type="transmembrane region" description="Helical" evidence="1">
    <location>
        <begin position="31"/>
        <end position="53"/>
    </location>
</feature>
<keyword evidence="1" id="KW-0472">Membrane</keyword>
<dbReference type="EMBL" id="LGST01000031">
    <property type="protein sequence ID" value="KND98740.1"/>
    <property type="molecule type" value="Genomic_DNA"/>
</dbReference>
<name>A0A0L0NYG6_CANAR</name>
<organism evidence="2 3">
    <name type="scientific">Candidozyma auris</name>
    <name type="common">Yeast</name>
    <name type="synonym">Candida auris</name>
    <dbReference type="NCBI Taxonomy" id="498019"/>
    <lineage>
        <taxon>Eukaryota</taxon>
        <taxon>Fungi</taxon>
        <taxon>Dikarya</taxon>
        <taxon>Ascomycota</taxon>
        <taxon>Saccharomycotina</taxon>
        <taxon>Pichiomycetes</taxon>
        <taxon>Metschnikowiaceae</taxon>
        <taxon>Candidozyma</taxon>
    </lineage>
</organism>
<keyword evidence="1" id="KW-0812">Transmembrane</keyword>
<dbReference type="AlphaFoldDB" id="A0A0L0NYG6"/>
<evidence type="ECO:0000313" key="2">
    <source>
        <dbReference type="EMBL" id="KND98740.1"/>
    </source>
</evidence>
<proteinExistence type="predicted"/>
<evidence type="ECO:0000313" key="3">
    <source>
        <dbReference type="Proteomes" id="UP000037122"/>
    </source>
</evidence>
<dbReference type="Proteomes" id="UP000037122">
    <property type="component" value="Unassembled WGS sequence"/>
</dbReference>
<comment type="caution">
    <text evidence="2">The sequence shown here is derived from an EMBL/GenBank/DDBJ whole genome shotgun (WGS) entry which is preliminary data.</text>
</comment>
<sequence>MSVDASALGANGHFLVFVYIQKKKKKKKKELAQLTYLVSLTFSLLHSLAALFLPGCALKPRPGQDGLIVDRQVDLVQAPALGIAAGNGPWRPPQESRIIDLWGQAAMSHSGV</sequence>
<accession>A0A0L0NYG6</accession>
<keyword evidence="1" id="KW-1133">Transmembrane helix</keyword>